<accession>B0RVU5</accession>
<dbReference type="PANTHER" id="PTHR11059:SF0">
    <property type="entry name" value="DNA REPAIR PROTEIN RECN"/>
    <property type="match status" value="1"/>
</dbReference>
<dbReference type="PIRSF" id="PIRSF003128">
    <property type="entry name" value="RecN"/>
    <property type="match status" value="1"/>
</dbReference>
<proteinExistence type="inferred from homology"/>
<comment type="similarity">
    <text evidence="2 9">Belongs to the RecN family.</text>
</comment>
<dbReference type="GO" id="GO:0009432">
    <property type="term" value="P:SOS response"/>
    <property type="evidence" value="ECO:0007669"/>
    <property type="project" value="TreeGrafter"/>
</dbReference>
<evidence type="ECO:0000259" key="10">
    <source>
        <dbReference type="Pfam" id="PF02463"/>
    </source>
</evidence>
<dbReference type="FunFam" id="3.40.50.300:FF:000319">
    <property type="entry name" value="DNA repair protein RecN"/>
    <property type="match status" value="1"/>
</dbReference>
<dbReference type="KEGG" id="xca:xcc-b100_2802"/>
<dbReference type="PANTHER" id="PTHR11059">
    <property type="entry name" value="DNA REPAIR PROTEIN RECN"/>
    <property type="match status" value="1"/>
</dbReference>
<dbReference type="Gene3D" id="3.40.50.300">
    <property type="entry name" value="P-loop containing nucleotide triphosphate hydrolases"/>
    <property type="match status" value="2"/>
</dbReference>
<comment type="function">
    <text evidence="1 9">May be involved in recombinational repair of damaged DNA.</text>
</comment>
<evidence type="ECO:0000256" key="1">
    <source>
        <dbReference type="ARBA" id="ARBA00003618"/>
    </source>
</evidence>
<dbReference type="GO" id="GO:0006310">
    <property type="term" value="P:DNA recombination"/>
    <property type="evidence" value="ECO:0007669"/>
    <property type="project" value="InterPro"/>
</dbReference>
<evidence type="ECO:0000256" key="5">
    <source>
        <dbReference type="ARBA" id="ARBA00022763"/>
    </source>
</evidence>
<dbReference type="HOGENOM" id="CLU_018297_3_1_6"/>
<dbReference type="Pfam" id="PF02463">
    <property type="entry name" value="SMC_N"/>
    <property type="match status" value="1"/>
</dbReference>
<dbReference type="InterPro" id="IPR003395">
    <property type="entry name" value="RecF/RecN/SMC_N"/>
</dbReference>
<dbReference type="AlphaFoldDB" id="B0RVU5"/>
<dbReference type="InterPro" id="IPR027417">
    <property type="entry name" value="P-loop_NTPase"/>
</dbReference>
<dbReference type="InterPro" id="IPR004604">
    <property type="entry name" value="DNA_recomb/repair_RecN"/>
</dbReference>
<dbReference type="NCBIfam" id="TIGR00634">
    <property type="entry name" value="recN"/>
    <property type="match status" value="1"/>
</dbReference>
<evidence type="ECO:0000256" key="4">
    <source>
        <dbReference type="ARBA" id="ARBA00022741"/>
    </source>
</evidence>
<keyword evidence="6" id="KW-0067">ATP-binding</keyword>
<evidence type="ECO:0000313" key="11">
    <source>
        <dbReference type="EMBL" id="CAP52163.1"/>
    </source>
</evidence>
<organism evidence="11 12">
    <name type="scientific">Xanthomonas campestris pv. campestris (strain B100)</name>
    <dbReference type="NCBI Taxonomy" id="509169"/>
    <lineage>
        <taxon>Bacteria</taxon>
        <taxon>Pseudomonadati</taxon>
        <taxon>Pseudomonadota</taxon>
        <taxon>Gammaproteobacteria</taxon>
        <taxon>Lysobacterales</taxon>
        <taxon>Lysobacteraceae</taxon>
        <taxon>Xanthomonas</taxon>
    </lineage>
</organism>
<dbReference type="SUPFAM" id="SSF52540">
    <property type="entry name" value="P-loop containing nucleoside triphosphate hydrolases"/>
    <property type="match status" value="1"/>
</dbReference>
<evidence type="ECO:0000256" key="7">
    <source>
        <dbReference type="ARBA" id="ARBA00023204"/>
    </source>
</evidence>
<evidence type="ECO:0000313" key="12">
    <source>
        <dbReference type="Proteomes" id="UP000001188"/>
    </source>
</evidence>
<dbReference type="NCBIfam" id="NF008121">
    <property type="entry name" value="PRK10869.1"/>
    <property type="match status" value="1"/>
</dbReference>
<dbReference type="GO" id="GO:0006281">
    <property type="term" value="P:DNA repair"/>
    <property type="evidence" value="ECO:0007669"/>
    <property type="project" value="UniProtKB-KW"/>
</dbReference>
<gene>
    <name evidence="11" type="ORF">XCCB100_2802</name>
</gene>
<evidence type="ECO:0000256" key="9">
    <source>
        <dbReference type="PIRNR" id="PIRNR003128"/>
    </source>
</evidence>
<dbReference type="EMBL" id="AM920689">
    <property type="protein sequence ID" value="CAP52163.1"/>
    <property type="molecule type" value="Genomic_DNA"/>
</dbReference>
<evidence type="ECO:0000256" key="8">
    <source>
        <dbReference type="ARBA" id="ARBA00033408"/>
    </source>
</evidence>
<evidence type="ECO:0000256" key="6">
    <source>
        <dbReference type="ARBA" id="ARBA00022840"/>
    </source>
</evidence>
<evidence type="ECO:0000256" key="2">
    <source>
        <dbReference type="ARBA" id="ARBA00009441"/>
    </source>
</evidence>
<sequence length="583" mass="62387">MSGPGVGKHPIPPASPSALSFPKAFTLDPMLRHLSIKDFAVVRATELEFGPGMTVVSGETGAGKSLMVDALGFLSGLRADSGVVRHGADRAELSAEFQLPAEHPGLTWLADNELDDDAQCQLRRIIRADGGSRAWINGRPVTSSQLSDLAARLVEIHGQHEHQALMARNSQLALLDAYARNSAQREQVRQASQRWQALLDERDALSAQGDVSDRIGFLEHQLAELEREDLDPAAIAALDTNHRRQAHATALIGACESVVQQLNGDEGPSALGLLQDSRHDLARVAEHEPRLGEVDALLDSAAIQIEEALALLDRVRDDLDADPTQFEAMERRLGRLHDLARKHRVSPDELAAHRDHLTAEVESLRGADERLQQLDKHIAAAIGVWQGAASVLSASRQSAAQALSAATTTLIGELGMGGGQFLIQLQPQETLRPDPNGAERVEFLVAANAGQPPRALRKVASGGELSRISLAIEVAALGLDSVPTMVFDEVDSGIGGAVADIVGQKLRALGEERQVLCVTHLPQVAAKGHAHYRVSKAPVDGMTQSAVELLGPQARQEELARMLGGVEVSKEARAAARKLLQSA</sequence>
<reference evidence="11 12" key="1">
    <citation type="journal article" date="2008" name="J. Biotechnol.">
        <title>The genome of Xanthomonas campestris pv. campestris B100 and its use for the reconstruction of metabolic pathways involved in xanthan biosynthesis.</title>
        <authorList>
            <person name="Vorholter F.J."/>
            <person name="Schneiker S."/>
            <person name="Goesmann A."/>
            <person name="Krause L."/>
            <person name="Bekel T."/>
            <person name="Kaiser O."/>
            <person name="Linke B."/>
            <person name="Patschkowski T."/>
            <person name="Ruckert C."/>
            <person name="Schmid J."/>
            <person name="Sidhu V.K."/>
            <person name="Sieber V."/>
            <person name="Tauch A."/>
            <person name="Watt S.A."/>
            <person name="Weisshaar B."/>
            <person name="Becker A."/>
            <person name="Niehaus K."/>
            <person name="Puhler A."/>
        </authorList>
    </citation>
    <scope>NUCLEOTIDE SEQUENCE [LARGE SCALE GENOMIC DNA]</scope>
    <source>
        <strain evidence="11 12">B100</strain>
    </source>
</reference>
<dbReference type="CDD" id="cd03241">
    <property type="entry name" value="ABC_RecN"/>
    <property type="match status" value="2"/>
</dbReference>
<keyword evidence="5 9" id="KW-0227">DNA damage</keyword>
<dbReference type="FunFam" id="3.40.50.300:FF:000356">
    <property type="entry name" value="DNA repair protein RecN"/>
    <property type="match status" value="1"/>
</dbReference>
<protein>
    <recommendedName>
        <fullName evidence="3 9">DNA repair protein RecN</fullName>
    </recommendedName>
    <alternativeName>
        <fullName evidence="8 9">Recombination protein N</fullName>
    </alternativeName>
</protein>
<keyword evidence="4" id="KW-0547">Nucleotide-binding</keyword>
<keyword evidence="7 9" id="KW-0234">DNA repair</keyword>
<dbReference type="Proteomes" id="UP000001188">
    <property type="component" value="Chromosome"/>
</dbReference>
<feature type="domain" description="RecF/RecN/SMC N-terminal" evidence="10">
    <location>
        <begin position="30"/>
        <end position="536"/>
    </location>
</feature>
<name>B0RVU5_XANCB</name>
<evidence type="ECO:0000256" key="3">
    <source>
        <dbReference type="ARBA" id="ARBA00021315"/>
    </source>
</evidence>
<dbReference type="GO" id="GO:0043590">
    <property type="term" value="C:bacterial nucleoid"/>
    <property type="evidence" value="ECO:0007669"/>
    <property type="project" value="TreeGrafter"/>
</dbReference>
<dbReference type="GO" id="GO:0005524">
    <property type="term" value="F:ATP binding"/>
    <property type="evidence" value="ECO:0007669"/>
    <property type="project" value="UniProtKB-KW"/>
</dbReference>